<evidence type="ECO:0000256" key="1">
    <source>
        <dbReference type="SAM" id="MobiDB-lite"/>
    </source>
</evidence>
<dbReference type="RefSeq" id="WP_183628433.1">
    <property type="nucleotide sequence ID" value="NZ_JACIDX010000021.1"/>
</dbReference>
<reference evidence="2 3" key="1">
    <citation type="submission" date="2020-08" db="EMBL/GenBank/DDBJ databases">
        <title>Genomic Encyclopedia of Type Strains, Phase IV (KMG-IV): sequencing the most valuable type-strain genomes for metagenomic binning, comparative biology and taxonomic classification.</title>
        <authorList>
            <person name="Goeker M."/>
        </authorList>
    </citation>
    <scope>NUCLEOTIDE SEQUENCE [LARGE SCALE GENOMIC DNA]</scope>
    <source>
        <strain evidence="2 3">DSM 27057</strain>
    </source>
</reference>
<comment type="caution">
    <text evidence="2">The sequence shown here is derived from an EMBL/GenBank/DDBJ whole genome shotgun (WGS) entry which is preliminary data.</text>
</comment>
<protein>
    <submittedName>
        <fullName evidence="2">Plasmid replication initiation protein</fullName>
    </submittedName>
</protein>
<feature type="compositionally biased region" description="Basic and acidic residues" evidence="1">
    <location>
        <begin position="298"/>
        <end position="311"/>
    </location>
</feature>
<dbReference type="InterPro" id="IPR018777">
    <property type="entry name" value="Replication_initiator_prot_A"/>
</dbReference>
<dbReference type="EMBL" id="JACIDX010000021">
    <property type="protein sequence ID" value="MBB3957281.1"/>
    <property type="molecule type" value="Genomic_DNA"/>
</dbReference>
<evidence type="ECO:0000313" key="2">
    <source>
        <dbReference type="EMBL" id="MBB3957281.1"/>
    </source>
</evidence>
<accession>A0A7W6G8G2</accession>
<feature type="region of interest" description="Disordered" evidence="1">
    <location>
        <begin position="294"/>
        <end position="314"/>
    </location>
</feature>
<sequence>MTRSKGPDHDLQADLFLPQITSLPIRDQRDTMERPFFSLHKRKRVKPIDYTSPDGKVSVHVTGNSEYGIATIYDLDILIYCASVLMEHKRRGVNDIPQTLGVVPYDMLRTLRRDTGGGEYEGLANALNRLQSTTVKTNIRTHGRREHTFSWIDSYSQVVDPNGKIRGMRITLAKWFYDGVLMDGGVLAIDPAYFEIKGGVMRWLYRVARKHAGGNGADGFTISMPTLYEKSGSESPYRRFKFEMLKLARENSLPGYSLEIVEHPDKEPSIKMVRRATFASAAGGEEVIPPALKRPARKKVESRDNRPEFPADGHIGYTPFGSIAREALPHPQRDLGLIADEFRRFIATRKIPADAINIAQIFATFCSRQSPAI</sequence>
<name>A0A7W6G8G2_9SPHN</name>
<dbReference type="Pfam" id="PF10134">
    <property type="entry name" value="RPA"/>
    <property type="match status" value="1"/>
</dbReference>
<dbReference type="AlphaFoldDB" id="A0A7W6G8G2"/>
<evidence type="ECO:0000313" key="3">
    <source>
        <dbReference type="Proteomes" id="UP000548867"/>
    </source>
</evidence>
<gene>
    <name evidence="2" type="ORF">GGR38_004255</name>
</gene>
<dbReference type="Proteomes" id="UP000548867">
    <property type="component" value="Unassembled WGS sequence"/>
</dbReference>
<proteinExistence type="predicted"/>
<organism evidence="2 3">
    <name type="scientific">Novosphingobium sediminicola</name>
    <dbReference type="NCBI Taxonomy" id="563162"/>
    <lineage>
        <taxon>Bacteria</taxon>
        <taxon>Pseudomonadati</taxon>
        <taxon>Pseudomonadota</taxon>
        <taxon>Alphaproteobacteria</taxon>
        <taxon>Sphingomonadales</taxon>
        <taxon>Sphingomonadaceae</taxon>
        <taxon>Novosphingobium</taxon>
    </lineage>
</organism>
<keyword evidence="3" id="KW-1185">Reference proteome</keyword>